<organism evidence="9 10">
    <name type="scientific">Lentisphaera profundi</name>
    <dbReference type="NCBI Taxonomy" id="1658616"/>
    <lineage>
        <taxon>Bacteria</taxon>
        <taxon>Pseudomonadati</taxon>
        <taxon>Lentisphaerota</taxon>
        <taxon>Lentisphaeria</taxon>
        <taxon>Lentisphaerales</taxon>
        <taxon>Lentisphaeraceae</taxon>
        <taxon>Lentisphaera</taxon>
    </lineage>
</organism>
<feature type="transmembrane region" description="Helical" evidence="7">
    <location>
        <begin position="413"/>
        <end position="436"/>
    </location>
</feature>
<dbReference type="EMBL" id="CP117811">
    <property type="protein sequence ID" value="WDE95614.1"/>
    <property type="molecule type" value="Genomic_DNA"/>
</dbReference>
<feature type="transmembrane region" description="Helical" evidence="7">
    <location>
        <begin position="275"/>
        <end position="297"/>
    </location>
</feature>
<evidence type="ECO:0000256" key="3">
    <source>
        <dbReference type="ARBA" id="ARBA00022519"/>
    </source>
</evidence>
<keyword evidence="3" id="KW-0997">Cell inner membrane</keyword>
<evidence type="ECO:0000256" key="4">
    <source>
        <dbReference type="ARBA" id="ARBA00022692"/>
    </source>
</evidence>
<keyword evidence="5 7" id="KW-1133">Transmembrane helix</keyword>
<dbReference type="Proteomes" id="UP001214250">
    <property type="component" value="Chromosome 1"/>
</dbReference>
<reference evidence="9 10" key="1">
    <citation type="submission" date="2023-02" db="EMBL/GenBank/DDBJ databases">
        <title>Genome sequence of Lentisphaera profundi SAORIC-696.</title>
        <authorList>
            <person name="Kim e."/>
            <person name="Cho J.-C."/>
            <person name="Choi A."/>
            <person name="Kang I."/>
        </authorList>
    </citation>
    <scope>NUCLEOTIDE SEQUENCE [LARGE SCALE GENOMIC DNA]</scope>
    <source>
        <strain evidence="9 10">SAORIC-696</strain>
    </source>
</reference>
<protein>
    <submittedName>
        <fullName evidence="9">TRAP transporter large permease</fullName>
    </submittedName>
</protein>
<dbReference type="PANTHER" id="PTHR33362">
    <property type="entry name" value="SIALIC ACID TRAP TRANSPORTER PERMEASE PROTEIN SIAT-RELATED"/>
    <property type="match status" value="1"/>
</dbReference>
<feature type="transmembrane region" description="Helical" evidence="7">
    <location>
        <begin position="174"/>
        <end position="197"/>
    </location>
</feature>
<feature type="transmembrane region" description="Helical" evidence="7">
    <location>
        <begin position="81"/>
        <end position="99"/>
    </location>
</feature>
<evidence type="ECO:0000256" key="5">
    <source>
        <dbReference type="ARBA" id="ARBA00022989"/>
    </source>
</evidence>
<keyword evidence="2" id="KW-1003">Cell membrane</keyword>
<dbReference type="Pfam" id="PF06808">
    <property type="entry name" value="DctM"/>
    <property type="match status" value="1"/>
</dbReference>
<keyword evidence="4 7" id="KW-0812">Transmembrane</keyword>
<evidence type="ECO:0000313" key="10">
    <source>
        <dbReference type="Proteomes" id="UP001214250"/>
    </source>
</evidence>
<feature type="domain" description="TRAP C4-dicarboxylate transport system permease DctM subunit" evidence="8">
    <location>
        <begin position="10"/>
        <end position="431"/>
    </location>
</feature>
<dbReference type="PANTHER" id="PTHR33362:SF2">
    <property type="entry name" value="TRAP TRANSPORTER LARGE PERMEASE PROTEIN"/>
    <property type="match status" value="1"/>
</dbReference>
<feature type="transmembrane region" description="Helical" evidence="7">
    <location>
        <begin position="45"/>
        <end position="69"/>
    </location>
</feature>
<keyword evidence="6 7" id="KW-0472">Membrane</keyword>
<feature type="transmembrane region" description="Helical" evidence="7">
    <location>
        <begin position="245"/>
        <end position="263"/>
    </location>
</feature>
<dbReference type="NCBIfam" id="TIGR00786">
    <property type="entry name" value="dctM"/>
    <property type="match status" value="1"/>
</dbReference>
<proteinExistence type="predicted"/>
<feature type="transmembrane region" description="Helical" evidence="7">
    <location>
        <begin position="138"/>
        <end position="162"/>
    </location>
</feature>
<name>A0ABY7VPG9_9BACT</name>
<accession>A0ABY7VPG9</accession>
<dbReference type="InterPro" id="IPR010656">
    <property type="entry name" value="DctM"/>
</dbReference>
<feature type="transmembrane region" description="Helical" evidence="7">
    <location>
        <begin position="368"/>
        <end position="401"/>
    </location>
</feature>
<feature type="transmembrane region" description="Helical" evidence="7">
    <location>
        <begin position="317"/>
        <end position="334"/>
    </location>
</feature>
<feature type="transmembrane region" description="Helical" evidence="7">
    <location>
        <begin position="220"/>
        <end position="239"/>
    </location>
</feature>
<dbReference type="PIRSF" id="PIRSF006066">
    <property type="entry name" value="HI0050"/>
    <property type="match status" value="1"/>
</dbReference>
<dbReference type="InterPro" id="IPR004681">
    <property type="entry name" value="TRAP_DctM"/>
</dbReference>
<keyword evidence="10" id="KW-1185">Reference proteome</keyword>
<evidence type="ECO:0000256" key="1">
    <source>
        <dbReference type="ARBA" id="ARBA00004429"/>
    </source>
</evidence>
<comment type="subcellular location">
    <subcellularLocation>
        <location evidence="1">Cell inner membrane</location>
        <topology evidence="1">Multi-pass membrane protein</topology>
    </subcellularLocation>
</comment>
<feature type="transmembrane region" description="Helical" evidence="7">
    <location>
        <begin position="339"/>
        <end position="356"/>
    </location>
</feature>
<dbReference type="RefSeq" id="WP_274149307.1">
    <property type="nucleotide sequence ID" value="NZ_CP117811.1"/>
</dbReference>
<feature type="transmembrane region" description="Helical" evidence="7">
    <location>
        <begin position="105"/>
        <end position="126"/>
    </location>
</feature>
<sequence>MDTSILILIAVFGVLLISNVPVAVSIALASFATLAYLGGMPAETIVSFRMASGVNSFALLAIPFFILAGNLMGRGGIARRLINFAATLVGALPGGLAYVNVISCMFFGAISGSAVAAVSSIGGFMIPSMEEKGYDREYSVALTTTAATTGMMIPPSNIMIVYCLVSGGVSVGAMFLAGVIPGIICGLCLMLTAGFIAKKRGYAGGERATLAQVFKAFREAFMSLMLIVIVLGGILSGFFTATEAAAIAVVYALIQAVVMYKEVKLKELPGILRDSGITTAVVMLLVGASMGMSWLMAYQEIPQNVSKALLGVSDNPWVLFIIINLLLLVVGTFMDMTPAVLIFTPILLPVFIKISGNAELMGVPASTWIPIHFGIIMVANLSIGLCTPPVGTCLFVGCGVGKSSISKVTRPMIPFFLAMVVSLLFITFFPTLSLWLPKVFGQFN</sequence>
<gene>
    <name evidence="9" type="ORF">PQO03_07755</name>
</gene>
<evidence type="ECO:0000256" key="7">
    <source>
        <dbReference type="SAM" id="Phobius"/>
    </source>
</evidence>
<evidence type="ECO:0000313" key="9">
    <source>
        <dbReference type="EMBL" id="WDE95614.1"/>
    </source>
</evidence>
<evidence type="ECO:0000256" key="2">
    <source>
        <dbReference type="ARBA" id="ARBA00022475"/>
    </source>
</evidence>
<evidence type="ECO:0000256" key="6">
    <source>
        <dbReference type="ARBA" id="ARBA00023136"/>
    </source>
</evidence>
<evidence type="ECO:0000259" key="8">
    <source>
        <dbReference type="Pfam" id="PF06808"/>
    </source>
</evidence>